<sequence>MSPSSRRVVHGVVGAVAVAAILWQLALVVSGASVLETAAQPGLVTRLARFVSYFTILSNLLVAGVSFALARDPARDGRRWRVVHLATLSSITVTGVVHWFFLRPILDLQGASYVVDKLLHVVVPVLAVVAWVVAGPRGRAVRAAILPSLGWPLLWGALTLARGTATGWWPYPFIDADTLGWGRVLLNLVAIAVLFAVVGRALVAVDRALAARQVPAERSGRSAD</sequence>
<proteinExistence type="predicted"/>
<feature type="transmembrane region" description="Helical" evidence="1">
    <location>
        <begin position="82"/>
        <end position="101"/>
    </location>
</feature>
<evidence type="ECO:0000313" key="2">
    <source>
        <dbReference type="EMBL" id="GAA2732695.1"/>
    </source>
</evidence>
<keyword evidence="3" id="KW-1185">Reference proteome</keyword>
<protein>
    <submittedName>
        <fullName evidence="2">Pr6Pr family membrane protein</fullName>
    </submittedName>
</protein>
<keyword evidence="1" id="KW-0812">Transmembrane</keyword>
<dbReference type="NCBIfam" id="NF038065">
    <property type="entry name" value="Pr6Pr"/>
    <property type="match status" value="1"/>
</dbReference>
<comment type="caution">
    <text evidence="2">The sequence shown here is derived from an EMBL/GenBank/DDBJ whole genome shotgun (WGS) entry which is preliminary data.</text>
</comment>
<feature type="transmembrane region" description="Helical" evidence="1">
    <location>
        <begin position="181"/>
        <end position="203"/>
    </location>
</feature>
<accession>A0ABN3UHA9</accession>
<dbReference type="Proteomes" id="UP001501326">
    <property type="component" value="Unassembled WGS sequence"/>
</dbReference>
<reference evidence="2 3" key="1">
    <citation type="journal article" date="2019" name="Int. J. Syst. Evol. Microbiol.">
        <title>The Global Catalogue of Microorganisms (GCM) 10K type strain sequencing project: providing services to taxonomists for standard genome sequencing and annotation.</title>
        <authorList>
            <consortium name="The Broad Institute Genomics Platform"/>
            <consortium name="The Broad Institute Genome Sequencing Center for Infectious Disease"/>
            <person name="Wu L."/>
            <person name="Ma J."/>
        </authorList>
    </citation>
    <scope>NUCLEOTIDE SEQUENCE [LARGE SCALE GENOMIC DNA]</scope>
    <source>
        <strain evidence="2 3">JCM 16378</strain>
    </source>
</reference>
<gene>
    <name evidence="2" type="ORF">GCM10009867_09140</name>
</gene>
<organism evidence="2 3">
    <name type="scientific">Pedococcus aerophilus</name>
    <dbReference type="NCBI Taxonomy" id="436356"/>
    <lineage>
        <taxon>Bacteria</taxon>
        <taxon>Bacillati</taxon>
        <taxon>Actinomycetota</taxon>
        <taxon>Actinomycetes</taxon>
        <taxon>Micrococcales</taxon>
        <taxon>Intrasporangiaceae</taxon>
        <taxon>Pedococcus</taxon>
    </lineage>
</organism>
<dbReference type="RefSeq" id="WP_344190705.1">
    <property type="nucleotide sequence ID" value="NZ_BAAARN010000001.1"/>
</dbReference>
<name>A0ABN3UHA9_9MICO</name>
<feature type="transmembrane region" description="Helical" evidence="1">
    <location>
        <begin position="47"/>
        <end position="70"/>
    </location>
</feature>
<feature type="transmembrane region" description="Helical" evidence="1">
    <location>
        <begin position="141"/>
        <end position="161"/>
    </location>
</feature>
<feature type="transmembrane region" description="Helical" evidence="1">
    <location>
        <begin position="12"/>
        <end position="35"/>
    </location>
</feature>
<evidence type="ECO:0000256" key="1">
    <source>
        <dbReference type="SAM" id="Phobius"/>
    </source>
</evidence>
<dbReference type="EMBL" id="BAAARN010000001">
    <property type="protein sequence ID" value="GAA2732695.1"/>
    <property type="molecule type" value="Genomic_DNA"/>
</dbReference>
<evidence type="ECO:0000313" key="3">
    <source>
        <dbReference type="Proteomes" id="UP001501326"/>
    </source>
</evidence>
<dbReference type="InterPro" id="IPR049713">
    <property type="entry name" value="Pr6Pr-like"/>
</dbReference>
<keyword evidence="1" id="KW-0472">Membrane</keyword>
<keyword evidence="1" id="KW-1133">Transmembrane helix</keyword>
<feature type="transmembrane region" description="Helical" evidence="1">
    <location>
        <begin position="113"/>
        <end position="134"/>
    </location>
</feature>